<dbReference type="GO" id="GO:0005652">
    <property type="term" value="C:nuclear lamina"/>
    <property type="evidence" value="ECO:0007669"/>
    <property type="project" value="UniProtKB-SubCell"/>
</dbReference>
<comment type="subcellular location">
    <subcellularLocation>
        <location evidence="3">Nucleus lamina</location>
    </subcellularLocation>
</comment>
<dbReference type="EMBL" id="GGEC01026000">
    <property type="protein sequence ID" value="MBX06484.1"/>
    <property type="molecule type" value="Transcribed_RNA"/>
</dbReference>
<name>A0A2P2KL73_RHIMU</name>
<feature type="coiled-coil region" evidence="5">
    <location>
        <begin position="357"/>
        <end position="482"/>
    </location>
</feature>
<evidence type="ECO:0000256" key="1">
    <source>
        <dbReference type="ARBA" id="ARBA00023054"/>
    </source>
</evidence>
<protein>
    <submittedName>
        <fullName evidence="7">Uncharacterized protein MANES_12G118800</fullName>
    </submittedName>
</protein>
<feature type="compositionally biased region" description="Polar residues" evidence="6">
    <location>
        <begin position="859"/>
        <end position="869"/>
    </location>
</feature>
<feature type="region of interest" description="Disordered" evidence="6">
    <location>
        <begin position="919"/>
        <end position="995"/>
    </location>
</feature>
<organism evidence="7">
    <name type="scientific">Rhizophora mucronata</name>
    <name type="common">Asiatic mangrove</name>
    <dbReference type="NCBI Taxonomy" id="61149"/>
    <lineage>
        <taxon>Eukaryota</taxon>
        <taxon>Viridiplantae</taxon>
        <taxon>Streptophyta</taxon>
        <taxon>Embryophyta</taxon>
        <taxon>Tracheophyta</taxon>
        <taxon>Spermatophyta</taxon>
        <taxon>Magnoliopsida</taxon>
        <taxon>eudicotyledons</taxon>
        <taxon>Gunneridae</taxon>
        <taxon>Pentapetalae</taxon>
        <taxon>rosids</taxon>
        <taxon>fabids</taxon>
        <taxon>Malpighiales</taxon>
        <taxon>Rhizophoraceae</taxon>
        <taxon>Rhizophora</taxon>
    </lineage>
</organism>
<evidence type="ECO:0000256" key="2">
    <source>
        <dbReference type="ARBA" id="ARBA00023242"/>
    </source>
</evidence>
<feature type="compositionally biased region" description="Polar residues" evidence="6">
    <location>
        <begin position="932"/>
        <end position="947"/>
    </location>
</feature>
<reference evidence="7" key="1">
    <citation type="submission" date="2018-02" db="EMBL/GenBank/DDBJ databases">
        <title>Rhizophora mucronata_Transcriptome.</title>
        <authorList>
            <person name="Meera S.P."/>
            <person name="Sreeshan A."/>
            <person name="Augustine A."/>
        </authorList>
    </citation>
    <scope>NUCLEOTIDE SEQUENCE</scope>
    <source>
        <tissue evidence="7">Leaf</tissue>
    </source>
</reference>
<feature type="coiled-coil region" evidence="5">
    <location>
        <begin position="130"/>
        <end position="305"/>
    </location>
</feature>
<feature type="compositionally biased region" description="Basic and acidic residues" evidence="6">
    <location>
        <begin position="832"/>
        <end position="841"/>
    </location>
</feature>
<dbReference type="GO" id="GO:0006997">
    <property type="term" value="P:nucleus organization"/>
    <property type="evidence" value="ECO:0007669"/>
    <property type="project" value="InterPro"/>
</dbReference>
<comment type="similarity">
    <text evidence="4">Belongs to the CRWN family.</text>
</comment>
<proteinExistence type="inferred from homology"/>
<dbReference type="InterPro" id="IPR040418">
    <property type="entry name" value="CRWN"/>
</dbReference>
<feature type="region of interest" description="Disordered" evidence="6">
    <location>
        <begin position="827"/>
        <end position="875"/>
    </location>
</feature>
<feature type="region of interest" description="Disordered" evidence="6">
    <location>
        <begin position="1020"/>
        <end position="1053"/>
    </location>
</feature>
<evidence type="ECO:0000256" key="3">
    <source>
        <dbReference type="ARBA" id="ARBA00024186"/>
    </source>
</evidence>
<keyword evidence="1 5" id="KW-0175">Coiled coil</keyword>
<dbReference type="PANTHER" id="PTHR31908:SF2">
    <property type="entry name" value="PROTEIN CROWDED NUCLEI 4"/>
    <property type="match status" value="1"/>
</dbReference>
<accession>A0A2P2KL73</accession>
<feature type="coiled-coil region" evidence="5">
    <location>
        <begin position="518"/>
        <end position="751"/>
    </location>
</feature>
<dbReference type="PANTHER" id="PTHR31908">
    <property type="entry name" value="PROTEIN CROWDED NUCLEI 4"/>
    <property type="match status" value="1"/>
</dbReference>
<evidence type="ECO:0000256" key="4">
    <source>
        <dbReference type="ARBA" id="ARBA00024208"/>
    </source>
</evidence>
<sequence>MTSPRTPSVGALSLTPGARVLQSPLSDESIWKRLKEAGFDEESIKKRDKAALISYIAKLEAEIFDLHHHMGLLILERKELATKLEQVKASTEAAELMHKRNQAAHLASLAEAKKQEDSLKKALGVERQCIASIEKALHEMRAEAAETKVAADCKLAEARIMVEDAQKKFVDAEKKLYAVEALQGEASRYHRTAERKLQEVESREADLRRRITAFKTDCDAKEREIFLERESLSERRKVLQQEHERLLNGQTLLNQREEYLSGKSQELNQLEKVLEASKANIETELKSLNDEKSNLELTMASLSQREEAVIERESLLNKGEQELLILKEKVASKESVEVQKIIANQEAVLRMRKSDFEAELEARRKLVEEEIEAKRRAWELKEIDFSQREGLLLEKEHDLEVQSRALKEKEKDVAERMDFLEEKEKSLAVAEKDFDLRRALLQQEKEETTKLKLELQKTLDALEDKKKQVDCATEKLETVKSETNELSVLEVKLKEEVDCVRAQRLEIMAEEDGLKVEKAKFEAEWELIDEKREELRRQAEHIAEEREAVSRLLKAERDNLRLEKEAARDEHKQVVESFNLEREEIMNKMAQERAQWFSKIQQEQSDFLLGIEMQKKQLEGSIEKRREEVESYLSEKEKAFELVKNNELEHIRLLREKAAQEMEQVTLEMNELDSARMEINLDRERRDREWDVLNKSIEELKNQTLKLEKQRELLRAEREEVCAQVESLKKLEDLKLELDSLEVAKIQLSNMESSQRKILAIRSLEQDASRNHNADLVLHKRTDTGNNEKELESSLWQKLDVTSPPNFARLSWIERCTKLIFKSEKTASGQESGEKSLKPDPGKVSLKSAGKSDCFNGHWGQNSNSSKNFGGQDLGRHAFGEPKVIHEVPSEGEIVTTTCVAESEIKEDSSNRIRDLISEHAFQSGRKRRAGSSPSDNNIGSLPMQSQKNKKRRQQDNADIDLSDDAIDRCLTSTQASDTEERVHESATEGADGDTEKLIMDKIIKISEVTREISEAHNVADQEKPEPLQNSEPMFPQNVAQDGGTDGHANSIDLADSIPTCNPEILDKEASETFKEEHQGNVGLVQDQT</sequence>
<evidence type="ECO:0000256" key="5">
    <source>
        <dbReference type="SAM" id="Coils"/>
    </source>
</evidence>
<evidence type="ECO:0000313" key="7">
    <source>
        <dbReference type="EMBL" id="MBX06484.1"/>
    </source>
</evidence>
<keyword evidence="2" id="KW-0539">Nucleus</keyword>
<evidence type="ECO:0000256" key="6">
    <source>
        <dbReference type="SAM" id="MobiDB-lite"/>
    </source>
</evidence>
<dbReference type="AlphaFoldDB" id="A0A2P2KL73"/>